<dbReference type="EMBL" id="CP012333">
    <property type="protein sequence ID" value="AKU96305.1"/>
    <property type="molecule type" value="Genomic_DNA"/>
</dbReference>
<gene>
    <name evidence="2" type="ORF">AKJ09_02969</name>
</gene>
<reference evidence="2 3" key="1">
    <citation type="submission" date="2015-08" db="EMBL/GenBank/DDBJ databases">
        <authorList>
            <person name="Babu N.S."/>
            <person name="Beckwith C.J."/>
            <person name="Beseler K.G."/>
            <person name="Brison A."/>
            <person name="Carone J.V."/>
            <person name="Caskin T.P."/>
            <person name="Diamond M."/>
            <person name="Durham M.E."/>
            <person name="Foxe J.M."/>
            <person name="Go M."/>
            <person name="Henderson B.A."/>
            <person name="Jones I.B."/>
            <person name="McGettigan J.A."/>
            <person name="Micheletti S.J."/>
            <person name="Nasrallah M.E."/>
            <person name="Ortiz D."/>
            <person name="Piller C.R."/>
            <person name="Privatt S.R."/>
            <person name="Schneider S.L."/>
            <person name="Sharp S."/>
            <person name="Smith T.C."/>
            <person name="Stanton J.D."/>
            <person name="Ullery H.E."/>
            <person name="Wilson R.J."/>
            <person name="Serrano M.G."/>
            <person name="Buck G."/>
            <person name="Lee V."/>
            <person name="Wang Y."/>
            <person name="Carvalho R."/>
            <person name="Voegtly L."/>
            <person name="Shi R."/>
            <person name="Duckworth R."/>
            <person name="Johnson A."/>
            <person name="Loviza R."/>
            <person name="Walstead R."/>
            <person name="Shah Z."/>
            <person name="Kiflezghi M."/>
            <person name="Wade K."/>
            <person name="Ball S.L."/>
            <person name="Bradley K.W."/>
            <person name="Asai D.J."/>
            <person name="Bowman C.A."/>
            <person name="Russell D.A."/>
            <person name="Pope W.H."/>
            <person name="Jacobs-Sera D."/>
            <person name="Hendrix R.W."/>
            <person name="Hatfull G.F."/>
        </authorList>
    </citation>
    <scope>NUCLEOTIDE SEQUENCE [LARGE SCALE GENOMIC DNA]</scope>
    <source>
        <strain evidence="2 3">DSM 27648</strain>
    </source>
</reference>
<evidence type="ECO:0000313" key="3">
    <source>
        <dbReference type="Proteomes" id="UP000064967"/>
    </source>
</evidence>
<dbReference type="InterPro" id="IPR008538">
    <property type="entry name" value="Uma2"/>
</dbReference>
<dbReference type="OrthoDB" id="5518193at2"/>
<evidence type="ECO:0000259" key="1">
    <source>
        <dbReference type="Pfam" id="PF05685"/>
    </source>
</evidence>
<dbReference type="PANTHER" id="PTHR34107">
    <property type="entry name" value="SLL0198 PROTEIN-RELATED"/>
    <property type="match status" value="1"/>
</dbReference>
<dbReference type="STRING" id="1391654.AKJ09_02969"/>
<dbReference type="Pfam" id="PF05685">
    <property type="entry name" value="Uma2"/>
    <property type="match status" value="1"/>
</dbReference>
<keyword evidence="3" id="KW-1185">Reference proteome</keyword>
<dbReference type="PANTHER" id="PTHR34107:SF4">
    <property type="entry name" value="SLL1222 PROTEIN"/>
    <property type="match status" value="1"/>
</dbReference>
<organism evidence="2 3">
    <name type="scientific">Labilithrix luteola</name>
    <dbReference type="NCBI Taxonomy" id="1391654"/>
    <lineage>
        <taxon>Bacteria</taxon>
        <taxon>Pseudomonadati</taxon>
        <taxon>Myxococcota</taxon>
        <taxon>Polyangia</taxon>
        <taxon>Polyangiales</taxon>
        <taxon>Labilitrichaceae</taxon>
        <taxon>Labilithrix</taxon>
    </lineage>
</organism>
<accession>A0A0K1PRZ1</accession>
<dbReference type="InterPro" id="IPR011335">
    <property type="entry name" value="Restrct_endonuc-II-like"/>
</dbReference>
<protein>
    <recommendedName>
        <fullName evidence="1">Putative restriction endonuclease domain-containing protein</fullName>
    </recommendedName>
</protein>
<dbReference type="SUPFAM" id="SSF52980">
    <property type="entry name" value="Restriction endonuclease-like"/>
    <property type="match status" value="1"/>
</dbReference>
<dbReference type="InterPro" id="IPR012296">
    <property type="entry name" value="Nuclease_put_TT1808"/>
</dbReference>
<proteinExistence type="predicted"/>
<evidence type="ECO:0000313" key="2">
    <source>
        <dbReference type="EMBL" id="AKU96305.1"/>
    </source>
</evidence>
<name>A0A0K1PRZ1_9BACT</name>
<dbReference type="PATRIC" id="fig|1391654.3.peg.3003"/>
<dbReference type="AlphaFoldDB" id="A0A0K1PRZ1"/>
<dbReference type="CDD" id="cd06260">
    <property type="entry name" value="DUF820-like"/>
    <property type="match status" value="1"/>
</dbReference>
<sequence>MPRRPERPATYADIEALPPNVVGEIIAGILYTHPRPAIPHATATSVLGGELGPPFHRGKGGPGGWVILFEPELHLIEDVLVPDIAGWRREHMPEIPNGAYFTLAPDWACEVLSPSTELVDRARKLPVYAREKVTHVWFVQPIAQLLEVYRLDGETYRLVATHGADEVVRAEPFSAIELELAALWAR</sequence>
<dbReference type="RefSeq" id="WP_146647614.1">
    <property type="nucleotide sequence ID" value="NZ_CP012333.1"/>
</dbReference>
<dbReference type="Proteomes" id="UP000064967">
    <property type="component" value="Chromosome"/>
</dbReference>
<feature type="domain" description="Putative restriction endonuclease" evidence="1">
    <location>
        <begin position="15"/>
        <end position="180"/>
    </location>
</feature>
<dbReference type="Gene3D" id="3.90.1570.10">
    <property type="entry name" value="tt1808, chain A"/>
    <property type="match status" value="1"/>
</dbReference>
<dbReference type="KEGG" id="llu:AKJ09_02969"/>